<dbReference type="FunFam" id="2.60.120.330:FF:000079">
    <property type="entry name" value="Protein SRG1"/>
    <property type="match status" value="1"/>
</dbReference>
<dbReference type="InterPro" id="IPR026992">
    <property type="entry name" value="DIOX_N"/>
</dbReference>
<accession>A0ABC8Y599</accession>
<organism evidence="7 8">
    <name type="scientific">Urochloa decumbens</name>
    <dbReference type="NCBI Taxonomy" id="240449"/>
    <lineage>
        <taxon>Eukaryota</taxon>
        <taxon>Viridiplantae</taxon>
        <taxon>Streptophyta</taxon>
        <taxon>Embryophyta</taxon>
        <taxon>Tracheophyta</taxon>
        <taxon>Spermatophyta</taxon>
        <taxon>Magnoliopsida</taxon>
        <taxon>Liliopsida</taxon>
        <taxon>Poales</taxon>
        <taxon>Poaceae</taxon>
        <taxon>PACMAD clade</taxon>
        <taxon>Panicoideae</taxon>
        <taxon>Panicodae</taxon>
        <taxon>Paniceae</taxon>
        <taxon>Melinidinae</taxon>
        <taxon>Urochloa</taxon>
    </lineage>
</organism>
<comment type="similarity">
    <text evidence="1 5">Belongs to the iron/ascorbate-dependent oxidoreductase family.</text>
</comment>
<proteinExistence type="inferred from homology"/>
<gene>
    <name evidence="7" type="ORF">URODEC1_LOCUS30379</name>
</gene>
<evidence type="ECO:0000259" key="6">
    <source>
        <dbReference type="PROSITE" id="PS51471"/>
    </source>
</evidence>
<keyword evidence="2 5" id="KW-0479">Metal-binding</keyword>
<keyword evidence="8" id="KW-1185">Reference proteome</keyword>
<dbReference type="Pfam" id="PF14226">
    <property type="entry name" value="DIOX_N"/>
    <property type="match status" value="1"/>
</dbReference>
<sequence length="389" mass="41466">MDDTSAKPRNLGASLPVPNVQELAGGELTPAVLDRYLRGADDGGGAAAAAAAAAAAEEESVPVVDLGRLLGQDGGVAQEEEASRLRAACEEWGFFQVVNHGVPEQAIEDVKADVEAFFALPLAEKQAVAQGPGGIEGYGQAFVVSPEQKLDWADMLFLSTLPPEYRSLNFWPSRPATFRASLERYAGEVQRVAAHLLRAMARNLLLPAGGGLKQQRKGQEELLTRLAAAQAVRINYYPACPEEAHADQLVGLSPHSDAVGLTLLLQVSPVAGLQIRRGGGGGWIPVEPLPGALVANVGDLLEVITNGRYRSIEHRAVVDARHHRVSVAAFHNAMFDDTPYGPILNASGGGEEPARYRTIAVEDYVKLVLSSKLQGKNIMDAMKINNPTH</sequence>
<keyword evidence="4 5" id="KW-0408">Iron</keyword>
<dbReference type="Proteomes" id="UP001497457">
    <property type="component" value="Chromosome 15b"/>
</dbReference>
<dbReference type="Gene3D" id="2.60.120.330">
    <property type="entry name" value="B-lactam Antibiotic, Isopenicillin N Synthase, Chain"/>
    <property type="match status" value="1"/>
</dbReference>
<dbReference type="SUPFAM" id="SSF51197">
    <property type="entry name" value="Clavaminate synthase-like"/>
    <property type="match status" value="1"/>
</dbReference>
<dbReference type="InterPro" id="IPR027443">
    <property type="entry name" value="IPNS-like_sf"/>
</dbReference>
<reference evidence="8" key="1">
    <citation type="submission" date="2024-06" db="EMBL/GenBank/DDBJ databases">
        <authorList>
            <person name="Ryan C."/>
        </authorList>
    </citation>
    <scope>NUCLEOTIDE SEQUENCE [LARGE SCALE GENOMIC DNA]</scope>
</reference>
<dbReference type="InterPro" id="IPR005123">
    <property type="entry name" value="Oxoglu/Fe-dep_dioxygenase_dom"/>
</dbReference>
<dbReference type="Pfam" id="PF03171">
    <property type="entry name" value="2OG-FeII_Oxy"/>
    <property type="match status" value="1"/>
</dbReference>
<feature type="domain" description="Fe2OG dioxygenase" evidence="6">
    <location>
        <begin position="228"/>
        <end position="333"/>
    </location>
</feature>
<evidence type="ECO:0000256" key="3">
    <source>
        <dbReference type="ARBA" id="ARBA00023002"/>
    </source>
</evidence>
<reference evidence="7 8" key="2">
    <citation type="submission" date="2024-10" db="EMBL/GenBank/DDBJ databases">
        <authorList>
            <person name="Ryan C."/>
        </authorList>
    </citation>
    <scope>NUCLEOTIDE SEQUENCE [LARGE SCALE GENOMIC DNA]</scope>
</reference>
<name>A0ABC8Y599_9POAL</name>
<dbReference type="InterPro" id="IPR050295">
    <property type="entry name" value="Plant_2OG-oxidoreductases"/>
</dbReference>
<dbReference type="AlphaFoldDB" id="A0ABC8Y599"/>
<evidence type="ECO:0000256" key="1">
    <source>
        <dbReference type="ARBA" id="ARBA00008056"/>
    </source>
</evidence>
<dbReference type="PROSITE" id="PS51471">
    <property type="entry name" value="FE2OG_OXY"/>
    <property type="match status" value="1"/>
</dbReference>
<dbReference type="InterPro" id="IPR044861">
    <property type="entry name" value="IPNS-like_FE2OG_OXY"/>
</dbReference>
<protein>
    <recommendedName>
        <fullName evidence="6">Fe2OG dioxygenase domain-containing protein</fullName>
    </recommendedName>
</protein>
<evidence type="ECO:0000256" key="2">
    <source>
        <dbReference type="ARBA" id="ARBA00022723"/>
    </source>
</evidence>
<dbReference type="GO" id="GO:0046872">
    <property type="term" value="F:metal ion binding"/>
    <property type="evidence" value="ECO:0007669"/>
    <property type="project" value="UniProtKB-KW"/>
</dbReference>
<keyword evidence="3 5" id="KW-0560">Oxidoreductase</keyword>
<dbReference type="GO" id="GO:0016491">
    <property type="term" value="F:oxidoreductase activity"/>
    <property type="evidence" value="ECO:0007669"/>
    <property type="project" value="UniProtKB-KW"/>
</dbReference>
<dbReference type="EMBL" id="OZ075125">
    <property type="protein sequence ID" value="CAL4937172.1"/>
    <property type="molecule type" value="Genomic_DNA"/>
</dbReference>
<evidence type="ECO:0000256" key="5">
    <source>
        <dbReference type="RuleBase" id="RU003682"/>
    </source>
</evidence>
<dbReference type="PANTHER" id="PTHR47991">
    <property type="entry name" value="OXOGLUTARATE/IRON-DEPENDENT DIOXYGENASE"/>
    <property type="match status" value="1"/>
</dbReference>
<evidence type="ECO:0000313" key="7">
    <source>
        <dbReference type="EMBL" id="CAL4937172.1"/>
    </source>
</evidence>
<evidence type="ECO:0000313" key="8">
    <source>
        <dbReference type="Proteomes" id="UP001497457"/>
    </source>
</evidence>
<evidence type="ECO:0000256" key="4">
    <source>
        <dbReference type="ARBA" id="ARBA00023004"/>
    </source>
</evidence>